<sequence>LMAEAGAVLTITIIGACAFLILVAVNMVFFLNQDKGVLDWLKHATSKQRIVALFDVSVTIVSGLSFLEVLFIFLI</sequence>
<evidence type="ECO:0000256" key="1">
    <source>
        <dbReference type="SAM" id="Phobius"/>
    </source>
</evidence>
<dbReference type="AlphaFoldDB" id="A0A382Z2C3"/>
<reference evidence="2" key="1">
    <citation type="submission" date="2018-05" db="EMBL/GenBank/DDBJ databases">
        <authorList>
            <person name="Lanie J.A."/>
            <person name="Ng W.-L."/>
            <person name="Kazmierczak K.M."/>
            <person name="Andrzejewski T.M."/>
            <person name="Davidsen T.M."/>
            <person name="Wayne K.J."/>
            <person name="Tettelin H."/>
            <person name="Glass J.I."/>
            <person name="Rusch D."/>
            <person name="Podicherti R."/>
            <person name="Tsui H.-C.T."/>
            <person name="Winkler M.E."/>
        </authorList>
    </citation>
    <scope>NUCLEOTIDE SEQUENCE</scope>
</reference>
<keyword evidence="1" id="KW-1133">Transmembrane helix</keyword>
<dbReference type="EMBL" id="UINC01180412">
    <property type="protein sequence ID" value="SVD89593.1"/>
    <property type="molecule type" value="Genomic_DNA"/>
</dbReference>
<feature type="transmembrane region" description="Helical" evidence="1">
    <location>
        <begin position="52"/>
        <end position="74"/>
    </location>
</feature>
<evidence type="ECO:0000313" key="2">
    <source>
        <dbReference type="EMBL" id="SVD89593.1"/>
    </source>
</evidence>
<keyword evidence="1" id="KW-0472">Membrane</keyword>
<feature type="non-terminal residue" evidence="2">
    <location>
        <position position="1"/>
    </location>
</feature>
<keyword evidence="1" id="KW-0812">Transmembrane</keyword>
<accession>A0A382Z2C3</accession>
<gene>
    <name evidence="2" type="ORF">METZ01_LOCUS442447</name>
</gene>
<organism evidence="2">
    <name type="scientific">marine metagenome</name>
    <dbReference type="NCBI Taxonomy" id="408172"/>
    <lineage>
        <taxon>unclassified sequences</taxon>
        <taxon>metagenomes</taxon>
        <taxon>ecological metagenomes</taxon>
    </lineage>
</organism>
<proteinExistence type="predicted"/>
<name>A0A382Z2C3_9ZZZZ</name>
<feature type="transmembrane region" description="Helical" evidence="1">
    <location>
        <begin position="6"/>
        <end position="31"/>
    </location>
</feature>
<protein>
    <submittedName>
        <fullName evidence="2">Uncharacterized protein</fullName>
    </submittedName>
</protein>